<keyword evidence="4" id="KW-1185">Reference proteome</keyword>
<dbReference type="InterPro" id="IPR005702">
    <property type="entry name" value="Wzc-like_C"/>
</dbReference>
<evidence type="ECO:0000256" key="2">
    <source>
        <dbReference type="ARBA" id="ARBA00022840"/>
    </source>
</evidence>
<dbReference type="InterPro" id="IPR033756">
    <property type="entry name" value="YlxH/NBP35"/>
</dbReference>
<dbReference type="PANTHER" id="PTHR32309:SF31">
    <property type="entry name" value="CAPSULAR EXOPOLYSACCHARIDE FAMILY"/>
    <property type="match status" value="1"/>
</dbReference>
<name>A0A1I3XJ27_9HYPH</name>
<dbReference type="SUPFAM" id="SSF52540">
    <property type="entry name" value="P-loop containing nucleoside triphosphate hydrolases"/>
    <property type="match status" value="1"/>
</dbReference>
<evidence type="ECO:0000313" key="4">
    <source>
        <dbReference type="Proteomes" id="UP000323300"/>
    </source>
</evidence>
<dbReference type="AlphaFoldDB" id="A0A1I3XJ27"/>
<keyword evidence="1" id="KW-0547">Nucleotide-binding</keyword>
<reference evidence="3 4" key="1">
    <citation type="submission" date="2016-10" db="EMBL/GenBank/DDBJ databases">
        <authorList>
            <person name="Varghese N."/>
            <person name="Submissions S."/>
        </authorList>
    </citation>
    <scope>NUCLEOTIDE SEQUENCE [LARGE SCALE GENOMIC DNA]</scope>
    <source>
        <strain evidence="3 4">DSM 21822</strain>
    </source>
</reference>
<keyword evidence="2" id="KW-0067">ATP-binding</keyword>
<sequence length="282" mass="30782">MSGSEASAQKTPEGPGVLDRIQTAMQKAREEHSPVRLPERSIPSVHSVGDALWAKLEAGRLIPDQATAARLVTARRSDPAHTAFDMMRTRVLQLLRQNNWRSIAITSPTPGCGKTMVTLNLAFSLAHQKDCRTVVVDLDLRRPQIAKSLGIRNPSSMEDFLKGQVPLESTLLRYGDNVAVASNSRPVHLAAELLQNTDTTKALASLQQRLNPDVVLFDLPPMLANDDVMAFLPNVDCAILVVAAESSTLTEADLCERELALKTNVLGVVLNKSQHVTETYGY</sequence>
<dbReference type="PANTHER" id="PTHR32309">
    <property type="entry name" value="TYROSINE-PROTEIN KINASE"/>
    <property type="match status" value="1"/>
</dbReference>
<protein>
    <submittedName>
        <fullName evidence="3">Chromosome partitioning ATPase, Mrp family, contains Fe-S cluster</fullName>
    </submittedName>
</protein>
<evidence type="ECO:0000256" key="1">
    <source>
        <dbReference type="ARBA" id="ARBA00022741"/>
    </source>
</evidence>
<dbReference type="CDD" id="cd05387">
    <property type="entry name" value="BY-kinase"/>
    <property type="match status" value="1"/>
</dbReference>
<organism evidence="3 4">
    <name type="scientific">Neomesorhizobium albiziae</name>
    <dbReference type="NCBI Taxonomy" id="335020"/>
    <lineage>
        <taxon>Bacteria</taxon>
        <taxon>Pseudomonadati</taxon>
        <taxon>Pseudomonadota</taxon>
        <taxon>Alphaproteobacteria</taxon>
        <taxon>Hyphomicrobiales</taxon>
        <taxon>Phyllobacteriaceae</taxon>
        <taxon>Neomesorhizobium</taxon>
    </lineage>
</organism>
<gene>
    <name evidence="3" type="ORF">SAMN04488498_103294</name>
</gene>
<dbReference type="Gene3D" id="3.40.50.300">
    <property type="entry name" value="P-loop containing nucleotide triphosphate hydrolases"/>
    <property type="match status" value="1"/>
</dbReference>
<dbReference type="InterPro" id="IPR050445">
    <property type="entry name" value="Bact_polysacc_biosynth/exp"/>
</dbReference>
<dbReference type="EMBL" id="FOSL01000003">
    <property type="protein sequence ID" value="SFK19584.1"/>
    <property type="molecule type" value="Genomic_DNA"/>
</dbReference>
<dbReference type="InterPro" id="IPR027417">
    <property type="entry name" value="P-loop_NTPase"/>
</dbReference>
<dbReference type="GO" id="GO:0005524">
    <property type="term" value="F:ATP binding"/>
    <property type="evidence" value="ECO:0007669"/>
    <property type="project" value="UniProtKB-KW"/>
</dbReference>
<dbReference type="Proteomes" id="UP000323300">
    <property type="component" value="Unassembled WGS sequence"/>
</dbReference>
<dbReference type="Pfam" id="PF10609">
    <property type="entry name" value="ParA"/>
    <property type="match status" value="1"/>
</dbReference>
<proteinExistence type="predicted"/>
<evidence type="ECO:0000313" key="3">
    <source>
        <dbReference type="EMBL" id="SFK19584.1"/>
    </source>
</evidence>
<accession>A0A1I3XJ27</accession>